<dbReference type="EMBL" id="JAEHNY010000001">
    <property type="protein sequence ID" value="MBI6118554.1"/>
    <property type="molecule type" value="Genomic_DNA"/>
</dbReference>
<dbReference type="GO" id="GO:0032259">
    <property type="term" value="P:methylation"/>
    <property type="evidence" value="ECO:0007669"/>
    <property type="project" value="UniProtKB-KW"/>
</dbReference>
<dbReference type="InterPro" id="IPR008884">
    <property type="entry name" value="TylF_MeTrfase"/>
</dbReference>
<dbReference type="PANTHER" id="PTHR40036:SF1">
    <property type="entry name" value="MACROCIN O-METHYLTRANSFERASE"/>
    <property type="match status" value="1"/>
</dbReference>
<comment type="caution">
    <text evidence="1">The sequence shown here is derived from an EMBL/GenBank/DDBJ whole genome shotgun (WGS) entry which is preliminary data.</text>
</comment>
<evidence type="ECO:0000313" key="2">
    <source>
        <dbReference type="Proteomes" id="UP000635665"/>
    </source>
</evidence>
<accession>A0ABS0TEU3</accession>
<protein>
    <submittedName>
        <fullName evidence="1">Class I SAM-dependent methyltransferase</fullName>
    </submittedName>
</protein>
<organism evidence="1 2">
    <name type="scientific">Salegentibacter maritimus</name>
    <dbReference type="NCBI Taxonomy" id="2794347"/>
    <lineage>
        <taxon>Bacteria</taxon>
        <taxon>Pseudomonadati</taxon>
        <taxon>Bacteroidota</taxon>
        <taxon>Flavobacteriia</taxon>
        <taxon>Flavobacteriales</taxon>
        <taxon>Flavobacteriaceae</taxon>
        <taxon>Salegentibacter</taxon>
    </lineage>
</organism>
<evidence type="ECO:0000313" key="1">
    <source>
        <dbReference type="EMBL" id="MBI6118554.1"/>
    </source>
</evidence>
<dbReference type="PANTHER" id="PTHR40036">
    <property type="entry name" value="MACROCIN O-METHYLTRANSFERASE"/>
    <property type="match status" value="1"/>
</dbReference>
<dbReference type="Gene3D" id="3.40.50.150">
    <property type="entry name" value="Vaccinia Virus protein VP39"/>
    <property type="match status" value="1"/>
</dbReference>
<dbReference type="Proteomes" id="UP000635665">
    <property type="component" value="Unassembled WGS sequence"/>
</dbReference>
<dbReference type="SUPFAM" id="SSF53335">
    <property type="entry name" value="S-adenosyl-L-methionine-dependent methyltransferases"/>
    <property type="match status" value="1"/>
</dbReference>
<dbReference type="GO" id="GO:0008168">
    <property type="term" value="F:methyltransferase activity"/>
    <property type="evidence" value="ECO:0007669"/>
    <property type="project" value="UniProtKB-KW"/>
</dbReference>
<reference evidence="1 2" key="1">
    <citation type="submission" date="2020-12" db="EMBL/GenBank/DDBJ databases">
        <title>Salegentibacter orientalis sp. nov., isolated from costal sediment.</title>
        <authorList>
            <person name="Lian F.-B."/>
        </authorList>
    </citation>
    <scope>NUCLEOTIDE SEQUENCE [LARGE SCALE GENOMIC DNA]</scope>
    <source>
        <strain evidence="1 2">F60176</strain>
    </source>
</reference>
<name>A0ABS0TEU3_9FLAO</name>
<keyword evidence="1" id="KW-0808">Transferase</keyword>
<dbReference type="Pfam" id="PF05711">
    <property type="entry name" value="TylF"/>
    <property type="match status" value="1"/>
</dbReference>
<dbReference type="InterPro" id="IPR029063">
    <property type="entry name" value="SAM-dependent_MTases_sf"/>
</dbReference>
<gene>
    <name evidence="1" type="ORF">I6U50_00805</name>
</gene>
<keyword evidence="2" id="KW-1185">Reference proteome</keyword>
<sequence>MMLHRIKKIIHKNFFKEFHPKKVSGINYSDISKKEWQIIEAVKPFTMTNPERIVNLCRAVEYIEANSIEGSVVECGVWKGGSIMAVLKILCKLNSFEREIYLYDTFEGMSEPTDKDESFRGESAINAYLSKNEVWKKIECLSQIEEVKKNVHSIGYPNSKIHFIEGKVEDTVPNDMTPDKISLLRLDTDWYESTLHEMEHLFPKLVTGGIIIIDDYGHWKGCREAVDGYISKYNINLFLIRVDYTCRIGVKM</sequence>
<proteinExistence type="predicted"/>
<keyword evidence="1" id="KW-0489">Methyltransferase</keyword>
<dbReference type="RefSeq" id="WP_198637512.1">
    <property type="nucleotide sequence ID" value="NZ_JAEHNY010000001.1"/>
</dbReference>